<dbReference type="SUPFAM" id="SSF51735">
    <property type="entry name" value="NAD(P)-binding Rossmann-fold domains"/>
    <property type="match status" value="1"/>
</dbReference>
<proteinExistence type="inferred from homology"/>
<comment type="similarity">
    <text evidence="2">Belongs to the 6-phosphogluconate dehydrogenase family.</text>
</comment>
<dbReference type="InterPro" id="IPR036291">
    <property type="entry name" value="NAD(P)-bd_dom_sf"/>
</dbReference>
<evidence type="ECO:0000256" key="3">
    <source>
        <dbReference type="ARBA" id="ARBA00013011"/>
    </source>
</evidence>
<dbReference type="InterPro" id="IPR006114">
    <property type="entry name" value="6PGDH_C"/>
</dbReference>
<gene>
    <name evidence="9" type="ORF">K466DRAFT_565563</name>
</gene>
<feature type="domain" description="6-phosphogluconate dehydrogenase C-terminal" evidence="8">
    <location>
        <begin position="168"/>
        <end position="391"/>
    </location>
</feature>
<dbReference type="GO" id="GO:0006098">
    <property type="term" value="P:pentose-phosphate shunt"/>
    <property type="evidence" value="ECO:0007669"/>
    <property type="project" value="UniProtKB-UniPathway"/>
</dbReference>
<evidence type="ECO:0000256" key="7">
    <source>
        <dbReference type="SAM" id="MobiDB-lite"/>
    </source>
</evidence>
<evidence type="ECO:0000313" key="9">
    <source>
        <dbReference type="EMBL" id="TFK87124.1"/>
    </source>
</evidence>
<dbReference type="Pfam" id="PF03446">
    <property type="entry name" value="NAD_binding_2"/>
    <property type="match status" value="1"/>
</dbReference>
<feature type="region of interest" description="Disordered" evidence="7">
    <location>
        <begin position="219"/>
        <end position="239"/>
    </location>
</feature>
<evidence type="ECO:0000313" key="10">
    <source>
        <dbReference type="Proteomes" id="UP000308197"/>
    </source>
</evidence>
<dbReference type="Pfam" id="PF00393">
    <property type="entry name" value="6PGD"/>
    <property type="match status" value="1"/>
</dbReference>
<dbReference type="STRING" id="1314778.A0A5C3PBM0"/>
<evidence type="ECO:0000256" key="5">
    <source>
        <dbReference type="ARBA" id="ARBA00023064"/>
    </source>
</evidence>
<dbReference type="InterPro" id="IPR008927">
    <property type="entry name" value="6-PGluconate_DH-like_C_sf"/>
</dbReference>
<evidence type="ECO:0000256" key="2">
    <source>
        <dbReference type="ARBA" id="ARBA00008419"/>
    </source>
</evidence>
<keyword evidence="5" id="KW-0311">Gluconate utilization</keyword>
<keyword evidence="4" id="KW-0560">Oxidoreductase</keyword>
<sequence>MDKPFEKIGIVGAGSMGGSMAMLFAENSLQVSVYDVAEQNIDSLSERLKDHTSGLAPDLHQRVAGFKDLSQFMDSLGGKDAAKLLVFSIPHGSAADEVIAQIRPHLSRGDIILDGGNEVPVRAPWAVDLPERRQGRARPRHAAAAENRREGREERQAVRGEPGPAGCGHYVKMVHNGIEQGILGVIFKKWEDEGEPVRAVSPPSAARVRKLTVEEERELPGGHWGGHMRSAQGERGARTCGKVVQDADDTEGTGIWSVMEAAKRHVSAPTIASAHFFRIASADRAQRMQVVEALGESTGAARKQHLDEKARTEFIEDLRLAVYCATLVYAWLGSRGRAAPSQGTGLPADILLPVLDSLREDIAEIRAALAEVHMRRMVGGSLLIIYEADWECAREGLKWLEEADEKEDGEDGRIEQVKQASSVSAS</sequence>
<protein>
    <recommendedName>
        <fullName evidence="3">phosphogluconate dehydrogenase (NADP(+)-dependent, decarboxylating)</fullName>
        <ecNumber evidence="3">1.1.1.44</ecNumber>
    </recommendedName>
</protein>
<evidence type="ECO:0000259" key="8">
    <source>
        <dbReference type="SMART" id="SM01350"/>
    </source>
</evidence>
<dbReference type="GO" id="GO:0050661">
    <property type="term" value="F:NADP binding"/>
    <property type="evidence" value="ECO:0007669"/>
    <property type="project" value="InterPro"/>
</dbReference>
<dbReference type="InterPro" id="IPR013328">
    <property type="entry name" value="6PGD_dom2"/>
</dbReference>
<dbReference type="GO" id="GO:0004616">
    <property type="term" value="F:phosphogluconate dehydrogenase (decarboxylating) activity"/>
    <property type="evidence" value="ECO:0007669"/>
    <property type="project" value="UniProtKB-EC"/>
</dbReference>
<reference evidence="9 10" key="1">
    <citation type="journal article" date="2019" name="Nat. Ecol. Evol.">
        <title>Megaphylogeny resolves global patterns of mushroom evolution.</title>
        <authorList>
            <person name="Varga T."/>
            <person name="Krizsan K."/>
            <person name="Foldi C."/>
            <person name="Dima B."/>
            <person name="Sanchez-Garcia M."/>
            <person name="Sanchez-Ramirez S."/>
            <person name="Szollosi G.J."/>
            <person name="Szarkandi J.G."/>
            <person name="Papp V."/>
            <person name="Albert L."/>
            <person name="Andreopoulos W."/>
            <person name="Angelini C."/>
            <person name="Antonin V."/>
            <person name="Barry K.W."/>
            <person name="Bougher N.L."/>
            <person name="Buchanan P."/>
            <person name="Buyck B."/>
            <person name="Bense V."/>
            <person name="Catcheside P."/>
            <person name="Chovatia M."/>
            <person name="Cooper J."/>
            <person name="Damon W."/>
            <person name="Desjardin D."/>
            <person name="Finy P."/>
            <person name="Geml J."/>
            <person name="Haridas S."/>
            <person name="Hughes K."/>
            <person name="Justo A."/>
            <person name="Karasinski D."/>
            <person name="Kautmanova I."/>
            <person name="Kiss B."/>
            <person name="Kocsube S."/>
            <person name="Kotiranta H."/>
            <person name="LaButti K.M."/>
            <person name="Lechner B.E."/>
            <person name="Liimatainen K."/>
            <person name="Lipzen A."/>
            <person name="Lukacs Z."/>
            <person name="Mihaltcheva S."/>
            <person name="Morgado L.N."/>
            <person name="Niskanen T."/>
            <person name="Noordeloos M.E."/>
            <person name="Ohm R.A."/>
            <person name="Ortiz-Santana B."/>
            <person name="Ovrebo C."/>
            <person name="Racz N."/>
            <person name="Riley R."/>
            <person name="Savchenko A."/>
            <person name="Shiryaev A."/>
            <person name="Soop K."/>
            <person name="Spirin V."/>
            <person name="Szebenyi C."/>
            <person name="Tomsovsky M."/>
            <person name="Tulloss R.E."/>
            <person name="Uehling J."/>
            <person name="Grigoriev I.V."/>
            <person name="Vagvolgyi C."/>
            <person name="Papp T."/>
            <person name="Martin F.M."/>
            <person name="Miettinen O."/>
            <person name="Hibbett D.S."/>
            <person name="Nagy L.G."/>
        </authorList>
    </citation>
    <scope>NUCLEOTIDE SEQUENCE [LARGE SCALE GENOMIC DNA]</scope>
    <source>
        <strain evidence="9 10">HHB13444</strain>
    </source>
</reference>
<feature type="region of interest" description="Disordered" evidence="7">
    <location>
        <begin position="132"/>
        <end position="163"/>
    </location>
</feature>
<keyword evidence="10" id="KW-1185">Reference proteome</keyword>
<dbReference type="UniPathway" id="UPA00115">
    <property type="reaction ID" value="UER00410"/>
</dbReference>
<comment type="pathway">
    <text evidence="1">Carbohydrate degradation; pentose phosphate pathway; D-ribulose 5-phosphate from D-glucose 6-phosphate (oxidative stage): step 3/3.</text>
</comment>
<evidence type="ECO:0000256" key="4">
    <source>
        <dbReference type="ARBA" id="ARBA00023002"/>
    </source>
</evidence>
<dbReference type="InterPro" id="IPR006183">
    <property type="entry name" value="Pgluconate_DH"/>
</dbReference>
<organism evidence="9 10">
    <name type="scientific">Polyporus arcularius HHB13444</name>
    <dbReference type="NCBI Taxonomy" id="1314778"/>
    <lineage>
        <taxon>Eukaryota</taxon>
        <taxon>Fungi</taxon>
        <taxon>Dikarya</taxon>
        <taxon>Basidiomycota</taxon>
        <taxon>Agaricomycotina</taxon>
        <taxon>Agaricomycetes</taxon>
        <taxon>Polyporales</taxon>
        <taxon>Polyporaceae</taxon>
        <taxon>Polyporus</taxon>
    </lineage>
</organism>
<dbReference type="AlphaFoldDB" id="A0A5C3PBM0"/>
<evidence type="ECO:0000256" key="6">
    <source>
        <dbReference type="ARBA" id="ARBA00023126"/>
    </source>
</evidence>
<feature type="region of interest" description="Disordered" evidence="7">
    <location>
        <begin position="404"/>
        <end position="426"/>
    </location>
</feature>
<keyword evidence="6" id="KW-0570">Pentose shunt</keyword>
<dbReference type="EC" id="1.1.1.44" evidence="3"/>
<dbReference type="EMBL" id="ML211167">
    <property type="protein sequence ID" value="TFK87124.1"/>
    <property type="molecule type" value="Genomic_DNA"/>
</dbReference>
<name>A0A5C3PBM0_9APHY</name>
<dbReference type="SMART" id="SM01350">
    <property type="entry name" value="6PGD"/>
    <property type="match status" value="1"/>
</dbReference>
<feature type="compositionally biased region" description="Basic and acidic residues" evidence="7">
    <location>
        <begin position="146"/>
        <end position="158"/>
    </location>
</feature>
<dbReference type="Gene3D" id="1.10.1040.10">
    <property type="entry name" value="N-(1-d-carboxylethyl)-l-norvaline Dehydrogenase, domain 2"/>
    <property type="match status" value="2"/>
</dbReference>
<accession>A0A5C3PBM0</accession>
<dbReference type="InterPro" id="IPR006115">
    <property type="entry name" value="6PGDH_NADP-bd"/>
</dbReference>
<dbReference type="InParanoid" id="A0A5C3PBM0"/>
<dbReference type="Proteomes" id="UP000308197">
    <property type="component" value="Unassembled WGS sequence"/>
</dbReference>
<evidence type="ECO:0000256" key="1">
    <source>
        <dbReference type="ARBA" id="ARBA00004874"/>
    </source>
</evidence>
<dbReference type="GO" id="GO:0019521">
    <property type="term" value="P:D-gluconate metabolic process"/>
    <property type="evidence" value="ECO:0007669"/>
    <property type="project" value="UniProtKB-KW"/>
</dbReference>
<dbReference type="PRINTS" id="PR00076">
    <property type="entry name" value="6PGDHDRGNASE"/>
</dbReference>
<dbReference type="Gene3D" id="3.40.50.720">
    <property type="entry name" value="NAD(P)-binding Rossmann-like Domain"/>
    <property type="match status" value="1"/>
</dbReference>
<dbReference type="SUPFAM" id="SSF48179">
    <property type="entry name" value="6-phosphogluconate dehydrogenase C-terminal domain-like"/>
    <property type="match status" value="2"/>
</dbReference>
<dbReference type="PANTHER" id="PTHR11811">
    <property type="entry name" value="6-PHOSPHOGLUCONATE DEHYDROGENASE"/>
    <property type="match status" value="1"/>
</dbReference>